<feature type="transmembrane region" description="Helical" evidence="1">
    <location>
        <begin position="21"/>
        <end position="41"/>
    </location>
</feature>
<organism evidence="2 3">
    <name type="scientific">Euzebyella marina</name>
    <dbReference type="NCBI Taxonomy" id="1761453"/>
    <lineage>
        <taxon>Bacteria</taxon>
        <taxon>Pseudomonadati</taxon>
        <taxon>Bacteroidota</taxon>
        <taxon>Flavobacteriia</taxon>
        <taxon>Flavobacteriales</taxon>
        <taxon>Flavobacteriaceae</taxon>
        <taxon>Euzebyella</taxon>
    </lineage>
</organism>
<dbReference type="RefSeq" id="WP_121848675.1">
    <property type="nucleotide sequence ID" value="NZ_CP032050.1"/>
</dbReference>
<sequence>MPANKKHLTQSSLHRILKITAGFFGGYAITQVFHMVLIEIWDSASTLITLRFAGFIVWATLLVCAFIPKNGFKIWGIYLAIFAVLALIVFINQTPQAI</sequence>
<dbReference type="EMBL" id="CP032050">
    <property type="protein sequence ID" value="AYN67659.1"/>
    <property type="molecule type" value="Genomic_DNA"/>
</dbReference>
<gene>
    <name evidence="2" type="ORF">D1013_09910</name>
</gene>
<evidence type="ECO:0000313" key="2">
    <source>
        <dbReference type="EMBL" id="AYN67659.1"/>
    </source>
</evidence>
<feature type="transmembrane region" description="Helical" evidence="1">
    <location>
        <begin position="74"/>
        <end position="91"/>
    </location>
</feature>
<keyword evidence="1" id="KW-0472">Membrane</keyword>
<keyword evidence="1" id="KW-1133">Transmembrane helix</keyword>
<reference evidence="2 3" key="1">
    <citation type="submission" date="2018-08" db="EMBL/GenBank/DDBJ databases">
        <title>The reduced genetic potential of extracellular carbohydrate catabolism in Euzebyella marina RN62, a Flavobacteriia bacterium isolated from the hadal water.</title>
        <authorList>
            <person name="Xue C."/>
        </authorList>
    </citation>
    <scope>NUCLEOTIDE SEQUENCE [LARGE SCALE GENOMIC DNA]</scope>
    <source>
        <strain evidence="2 3">RN62</strain>
    </source>
</reference>
<protein>
    <submittedName>
        <fullName evidence="2">Uncharacterized protein</fullName>
    </submittedName>
</protein>
<evidence type="ECO:0000256" key="1">
    <source>
        <dbReference type="SAM" id="Phobius"/>
    </source>
</evidence>
<accession>A0A3G2L5W2</accession>
<proteinExistence type="predicted"/>
<dbReference type="OrthoDB" id="711014at2"/>
<keyword evidence="1" id="KW-0812">Transmembrane</keyword>
<name>A0A3G2L5W2_9FLAO</name>
<keyword evidence="3" id="KW-1185">Reference proteome</keyword>
<evidence type="ECO:0000313" key="3">
    <source>
        <dbReference type="Proteomes" id="UP000276309"/>
    </source>
</evidence>
<dbReference type="KEGG" id="emar:D1013_09910"/>
<feature type="transmembrane region" description="Helical" evidence="1">
    <location>
        <begin position="47"/>
        <end position="67"/>
    </location>
</feature>
<dbReference type="AlphaFoldDB" id="A0A3G2L5W2"/>
<dbReference type="Proteomes" id="UP000276309">
    <property type="component" value="Chromosome"/>
</dbReference>